<organism evidence="2 3">
    <name type="scientific">Rhodobacter maris</name>
    <dbReference type="NCBI Taxonomy" id="446682"/>
    <lineage>
        <taxon>Bacteria</taxon>
        <taxon>Pseudomonadati</taxon>
        <taxon>Pseudomonadota</taxon>
        <taxon>Alphaproteobacteria</taxon>
        <taxon>Rhodobacterales</taxon>
        <taxon>Rhodobacter group</taxon>
        <taxon>Rhodobacter</taxon>
    </lineage>
</organism>
<feature type="signal peptide" evidence="1">
    <location>
        <begin position="1"/>
        <end position="31"/>
    </location>
</feature>
<dbReference type="EMBL" id="OBMT01000008">
    <property type="protein sequence ID" value="SOC10552.1"/>
    <property type="molecule type" value="Genomic_DNA"/>
</dbReference>
<dbReference type="Proteomes" id="UP000219111">
    <property type="component" value="Unassembled WGS sequence"/>
</dbReference>
<dbReference type="RefSeq" id="WP_245860962.1">
    <property type="nucleotide sequence ID" value="NZ_OBMT01000008.1"/>
</dbReference>
<sequence>MGRGAGQSVKALRGVALVALALSLTARPGFSQETGPSGEPIPVPSGVTVRWFETLRDSQGSAGLTLRFRFVAPEVAAPGYDPDKAAADLQALCDGYVLPRVPMMGPQPAELVLDLADRVVPFGEANEAAVQFFEAYSVADGACVWEFY</sequence>
<dbReference type="AlphaFoldDB" id="A0A285SQR4"/>
<keyword evidence="3" id="KW-1185">Reference proteome</keyword>
<dbReference type="InterPro" id="IPR045467">
    <property type="entry name" value="DUF6497"/>
</dbReference>
<gene>
    <name evidence="2" type="ORF">SAMN05877831_10885</name>
</gene>
<accession>A0A285SQR4</accession>
<dbReference type="Pfam" id="PF20107">
    <property type="entry name" value="DUF6497"/>
    <property type="match status" value="1"/>
</dbReference>
<proteinExistence type="predicted"/>
<evidence type="ECO:0000256" key="1">
    <source>
        <dbReference type="SAM" id="SignalP"/>
    </source>
</evidence>
<protein>
    <recommendedName>
        <fullName evidence="4">Acetolactate synthase</fullName>
    </recommendedName>
</protein>
<reference evidence="3" key="1">
    <citation type="submission" date="2017-08" db="EMBL/GenBank/DDBJ databases">
        <authorList>
            <person name="Varghese N."/>
            <person name="Submissions S."/>
        </authorList>
    </citation>
    <scope>NUCLEOTIDE SEQUENCE [LARGE SCALE GENOMIC DNA]</scope>
    <source>
        <strain evidence="3">JA276</strain>
    </source>
</reference>
<name>A0A285SQR4_9RHOB</name>
<evidence type="ECO:0008006" key="4">
    <source>
        <dbReference type="Google" id="ProtNLM"/>
    </source>
</evidence>
<keyword evidence="1" id="KW-0732">Signal</keyword>
<evidence type="ECO:0000313" key="3">
    <source>
        <dbReference type="Proteomes" id="UP000219111"/>
    </source>
</evidence>
<feature type="chain" id="PRO_5013035540" description="Acetolactate synthase" evidence="1">
    <location>
        <begin position="32"/>
        <end position="148"/>
    </location>
</feature>
<evidence type="ECO:0000313" key="2">
    <source>
        <dbReference type="EMBL" id="SOC10552.1"/>
    </source>
</evidence>